<dbReference type="Pfam" id="PF00657">
    <property type="entry name" value="Lipase_GDSL"/>
    <property type="match status" value="1"/>
</dbReference>
<name>A0A5J9TU54_9POAL</name>
<evidence type="ECO:0000256" key="4">
    <source>
        <dbReference type="SAM" id="SignalP"/>
    </source>
</evidence>
<dbReference type="OrthoDB" id="1600564at2759"/>
<keyword evidence="6" id="KW-1185">Reference proteome</keyword>
<feature type="non-terminal residue" evidence="5">
    <location>
        <position position="1"/>
    </location>
</feature>
<dbReference type="GO" id="GO:0016042">
    <property type="term" value="P:lipid catabolic process"/>
    <property type="evidence" value="ECO:0007669"/>
    <property type="project" value="UniProtKB-KW"/>
</dbReference>
<dbReference type="Proteomes" id="UP000324897">
    <property type="component" value="Unassembled WGS sequence"/>
</dbReference>
<dbReference type="InterPro" id="IPR036514">
    <property type="entry name" value="SGNH_hydro_sf"/>
</dbReference>
<organism evidence="5 6">
    <name type="scientific">Eragrostis curvula</name>
    <name type="common">weeping love grass</name>
    <dbReference type="NCBI Taxonomy" id="38414"/>
    <lineage>
        <taxon>Eukaryota</taxon>
        <taxon>Viridiplantae</taxon>
        <taxon>Streptophyta</taxon>
        <taxon>Embryophyta</taxon>
        <taxon>Tracheophyta</taxon>
        <taxon>Spermatophyta</taxon>
        <taxon>Magnoliopsida</taxon>
        <taxon>Liliopsida</taxon>
        <taxon>Poales</taxon>
        <taxon>Poaceae</taxon>
        <taxon>PACMAD clade</taxon>
        <taxon>Chloridoideae</taxon>
        <taxon>Eragrostideae</taxon>
        <taxon>Eragrostidinae</taxon>
        <taxon>Eragrostis</taxon>
    </lineage>
</organism>
<dbReference type="Gramene" id="TVU14894">
    <property type="protein sequence ID" value="TVU14894"/>
    <property type="gene ID" value="EJB05_38391"/>
</dbReference>
<keyword evidence="4" id="KW-0732">Signal</keyword>
<reference evidence="5 6" key="1">
    <citation type="journal article" date="2019" name="Sci. Rep.">
        <title>A high-quality genome of Eragrostis curvula grass provides insights into Poaceae evolution and supports new strategies to enhance forage quality.</title>
        <authorList>
            <person name="Carballo J."/>
            <person name="Santos B.A.C.M."/>
            <person name="Zappacosta D."/>
            <person name="Garbus I."/>
            <person name="Selva J.P."/>
            <person name="Gallo C.A."/>
            <person name="Diaz A."/>
            <person name="Albertini E."/>
            <person name="Caccamo M."/>
            <person name="Echenique V."/>
        </authorList>
    </citation>
    <scope>NUCLEOTIDE SEQUENCE [LARGE SCALE GENOMIC DNA]</scope>
    <source>
        <strain evidence="6">cv. Victoria</strain>
        <tissue evidence="5">Leaf</tissue>
    </source>
</reference>
<evidence type="ECO:0000256" key="1">
    <source>
        <dbReference type="ARBA" id="ARBA00008668"/>
    </source>
</evidence>
<proteinExistence type="inferred from homology"/>
<evidence type="ECO:0000256" key="3">
    <source>
        <dbReference type="ARBA" id="ARBA00022963"/>
    </source>
</evidence>
<accession>A0A5J9TU54</accession>
<dbReference type="InterPro" id="IPR001087">
    <property type="entry name" value="GDSL"/>
</dbReference>
<dbReference type="AlphaFoldDB" id="A0A5J9TU54"/>
<feature type="signal peptide" evidence="4">
    <location>
        <begin position="1"/>
        <end position="27"/>
    </location>
</feature>
<gene>
    <name evidence="5" type="ORF">EJB05_38391</name>
</gene>
<dbReference type="CDD" id="cd01837">
    <property type="entry name" value="SGNH_plant_lipase_like"/>
    <property type="match status" value="1"/>
</dbReference>
<evidence type="ECO:0000313" key="5">
    <source>
        <dbReference type="EMBL" id="TVU14894.1"/>
    </source>
</evidence>
<keyword evidence="2" id="KW-0378">Hydrolase</keyword>
<feature type="chain" id="PRO_5023881661" description="GDSL esterase/lipase" evidence="4">
    <location>
        <begin position="28"/>
        <end position="379"/>
    </location>
</feature>
<evidence type="ECO:0000313" key="6">
    <source>
        <dbReference type="Proteomes" id="UP000324897"/>
    </source>
</evidence>
<dbReference type="GO" id="GO:0016788">
    <property type="term" value="F:hydrolase activity, acting on ester bonds"/>
    <property type="evidence" value="ECO:0007669"/>
    <property type="project" value="InterPro"/>
</dbReference>
<dbReference type="Gene3D" id="3.40.50.1110">
    <property type="entry name" value="SGNH hydrolase"/>
    <property type="match status" value="1"/>
</dbReference>
<evidence type="ECO:0000256" key="2">
    <source>
        <dbReference type="ARBA" id="ARBA00022801"/>
    </source>
</evidence>
<keyword evidence="3" id="KW-0443">Lipid metabolism</keyword>
<dbReference type="InterPro" id="IPR051058">
    <property type="entry name" value="GDSL_Est/Lipase"/>
</dbReference>
<dbReference type="PANTHER" id="PTHR45648:SF57">
    <property type="entry name" value="GDSL ESTERASE_LIPASE"/>
    <property type="match status" value="1"/>
</dbReference>
<dbReference type="InterPro" id="IPR035669">
    <property type="entry name" value="SGNH_plant_lipase-like"/>
</dbReference>
<protein>
    <recommendedName>
        <fullName evidence="7">GDSL esterase/lipase</fullName>
    </recommendedName>
</protein>
<dbReference type="PANTHER" id="PTHR45648">
    <property type="entry name" value="GDSL LIPASE/ACYLHYDROLASE FAMILY PROTEIN (AFU_ORTHOLOGUE AFUA_4G14700)"/>
    <property type="match status" value="1"/>
</dbReference>
<comment type="caution">
    <text evidence="5">The sequence shown here is derived from an EMBL/GenBank/DDBJ whole genome shotgun (WGS) entry which is preliminary data.</text>
</comment>
<comment type="similarity">
    <text evidence="1">Belongs to the 'GDSL' lipolytic enzyme family.</text>
</comment>
<sequence>MASRGGASTLVALCLLLQLSLPQLGAGEPLVPALFVFGDSTVDVGNNNYLTNCTTNCTANYPRYGVDYRDSAPTGRFSNGYNLADQLAQLLGFDESPPPLLSMPEESIVPQMMSTGINFASGGSGLLDGTGKDLCHEWVPMSQQVGNFSSLAKSGNQTMADLVSKSLFFINVGSNDMFEYVDARYVGAQKGPNVNDTEFLQFLISSYSNSLKDLYSAGARKFSVVTPSLVGCCPSQRLIANKTKDFDRYKCLAPGNNLSSQFYPMIDSMLQDLSQQLPGMNYSLGDSISMAEWVLNSTHNPASSVGFTTLDTACCGAGDFGAERACNLSVPLCQNRTSHLFWDKFHPTEAASNITATALFGGTRKFVHPINVQELVTHP</sequence>
<evidence type="ECO:0008006" key="7">
    <source>
        <dbReference type="Google" id="ProtNLM"/>
    </source>
</evidence>
<dbReference type="EMBL" id="RWGY01000031">
    <property type="protein sequence ID" value="TVU14894.1"/>
    <property type="molecule type" value="Genomic_DNA"/>
</dbReference>
<keyword evidence="3" id="KW-0442">Lipid degradation</keyword>